<dbReference type="PANTHER" id="PTHR10826:SF1">
    <property type="entry name" value="COMPLEMENT COMPONENT 1 Q SUBCOMPONENT-BINDING PROTEIN, MITOCHONDRIAL"/>
    <property type="match status" value="1"/>
</dbReference>
<dbReference type="OrthoDB" id="278212at2759"/>
<organism evidence="1 2">
    <name type="scientific">Anisodus acutangulus</name>
    <dbReference type="NCBI Taxonomy" id="402998"/>
    <lineage>
        <taxon>Eukaryota</taxon>
        <taxon>Viridiplantae</taxon>
        <taxon>Streptophyta</taxon>
        <taxon>Embryophyta</taxon>
        <taxon>Tracheophyta</taxon>
        <taxon>Spermatophyta</taxon>
        <taxon>Magnoliopsida</taxon>
        <taxon>eudicotyledons</taxon>
        <taxon>Gunneridae</taxon>
        <taxon>Pentapetalae</taxon>
        <taxon>asterids</taxon>
        <taxon>lamiids</taxon>
        <taxon>Solanales</taxon>
        <taxon>Solanaceae</taxon>
        <taxon>Solanoideae</taxon>
        <taxon>Hyoscyameae</taxon>
        <taxon>Anisodus</taxon>
    </lineage>
</organism>
<dbReference type="Gene3D" id="3.10.280.10">
    <property type="entry name" value="Mitochondrial glycoprotein"/>
    <property type="match status" value="1"/>
</dbReference>
<evidence type="ECO:0000313" key="1">
    <source>
        <dbReference type="EMBL" id="KAJ8565085.1"/>
    </source>
</evidence>
<dbReference type="AlphaFoldDB" id="A0A9Q1RKP3"/>
<proteinExistence type="predicted"/>
<dbReference type="GO" id="GO:0005759">
    <property type="term" value="C:mitochondrial matrix"/>
    <property type="evidence" value="ECO:0007669"/>
    <property type="project" value="InterPro"/>
</dbReference>
<dbReference type="PANTHER" id="PTHR10826">
    <property type="entry name" value="COMPLEMENT COMPONENT 1"/>
    <property type="match status" value="1"/>
</dbReference>
<sequence length="107" mass="12281">MSTSFAIEFSGSGYSFFKYCGKLVKLLQILICLKSCNLKSTMNFPLNLFSFFSSSDQRLQEELYKYLEARGVGKSFVDSLLLHLHRKVQGQYVDWLHKLQAIATPTE</sequence>
<dbReference type="SUPFAM" id="SSF54529">
    <property type="entry name" value="Mitochondrial glycoprotein MAM33-like"/>
    <property type="match status" value="1"/>
</dbReference>
<reference evidence="2" key="1">
    <citation type="journal article" date="2023" name="Proc. Natl. Acad. Sci. U.S.A.">
        <title>Genomic and structural basis for evolution of tropane alkaloid biosynthesis.</title>
        <authorList>
            <person name="Wanga Y.-J."/>
            <person name="Taina T."/>
            <person name="Yua J.-Y."/>
            <person name="Lia J."/>
            <person name="Xua B."/>
            <person name="Chenc J."/>
            <person name="D'Auriad J.C."/>
            <person name="Huanga J.-P."/>
            <person name="Huanga S.-X."/>
        </authorList>
    </citation>
    <scope>NUCLEOTIDE SEQUENCE [LARGE SCALE GENOMIC DNA]</scope>
    <source>
        <strain evidence="2">cv. KIB-2019</strain>
    </source>
</reference>
<gene>
    <name evidence="1" type="ORF">K7X08_001545</name>
</gene>
<dbReference type="InterPro" id="IPR003428">
    <property type="entry name" value="MAM33"/>
</dbReference>
<name>A0A9Q1RKP3_9SOLA</name>
<dbReference type="EMBL" id="JAJAGQ010000004">
    <property type="protein sequence ID" value="KAJ8565085.1"/>
    <property type="molecule type" value="Genomic_DNA"/>
</dbReference>
<comment type="caution">
    <text evidence="1">The sequence shown here is derived from an EMBL/GenBank/DDBJ whole genome shotgun (WGS) entry which is preliminary data.</text>
</comment>
<dbReference type="Pfam" id="PF02330">
    <property type="entry name" value="MAM33"/>
    <property type="match status" value="1"/>
</dbReference>
<protein>
    <submittedName>
        <fullName evidence="1">Uncharacterized protein</fullName>
    </submittedName>
</protein>
<dbReference type="InterPro" id="IPR036561">
    <property type="entry name" value="MAM33_sf"/>
</dbReference>
<accession>A0A9Q1RKP3</accession>
<keyword evidence="2" id="KW-1185">Reference proteome</keyword>
<dbReference type="Proteomes" id="UP001152561">
    <property type="component" value="Unassembled WGS sequence"/>
</dbReference>
<evidence type="ECO:0000313" key="2">
    <source>
        <dbReference type="Proteomes" id="UP001152561"/>
    </source>
</evidence>